<sequence>MKTKAESKMGVTNIVGEITQNCLMTRTRRISRFVTNLYDHELPHYGVNAPQFSLLVLITKLGNASRAEIGRANYQDRSTLTRNLALLLNEGWVEEKVSEKGGRSRPIILSQAGEDLLTSAAPAWRLAQTKAQALLGAEGVTAVLDVADSLPLGEVE</sequence>
<dbReference type="InterPro" id="IPR000835">
    <property type="entry name" value="HTH_MarR-typ"/>
</dbReference>
<dbReference type="AlphaFoldDB" id="A0A370KKS6"/>
<feature type="domain" description="HTH marR-type" evidence="1">
    <location>
        <begin position="20"/>
        <end position="156"/>
    </location>
</feature>
<dbReference type="PROSITE" id="PS50995">
    <property type="entry name" value="HTH_MARR_2"/>
    <property type="match status" value="1"/>
</dbReference>
<dbReference type="Proteomes" id="UP000254939">
    <property type="component" value="Unassembled WGS sequence"/>
</dbReference>
<dbReference type="InterPro" id="IPR036390">
    <property type="entry name" value="WH_DNA-bd_sf"/>
</dbReference>
<accession>A0A370KKS6</accession>
<comment type="caution">
    <text evidence="2">The sequence shown here is derived from an EMBL/GenBank/DDBJ whole genome shotgun (WGS) entry which is preliminary data.</text>
</comment>
<dbReference type="GO" id="GO:0003700">
    <property type="term" value="F:DNA-binding transcription factor activity"/>
    <property type="evidence" value="ECO:0007669"/>
    <property type="project" value="InterPro"/>
</dbReference>
<dbReference type="InterPro" id="IPR036388">
    <property type="entry name" value="WH-like_DNA-bd_sf"/>
</dbReference>
<evidence type="ECO:0000259" key="1">
    <source>
        <dbReference type="PROSITE" id="PS50995"/>
    </source>
</evidence>
<evidence type="ECO:0000313" key="3">
    <source>
        <dbReference type="Proteomes" id="UP000254939"/>
    </source>
</evidence>
<dbReference type="Pfam" id="PF12802">
    <property type="entry name" value="MarR_2"/>
    <property type="match status" value="1"/>
</dbReference>
<proteinExistence type="predicted"/>
<dbReference type="EMBL" id="NAAC01000018">
    <property type="protein sequence ID" value="RDJ08770.1"/>
    <property type="molecule type" value="Genomic_DNA"/>
</dbReference>
<dbReference type="SMART" id="SM00347">
    <property type="entry name" value="HTH_MARR"/>
    <property type="match status" value="1"/>
</dbReference>
<name>A0A370KKS6_9HYPH</name>
<protein>
    <submittedName>
        <fullName evidence="2">MarR family transcriptional regulator</fullName>
    </submittedName>
</protein>
<dbReference type="Gene3D" id="1.10.10.10">
    <property type="entry name" value="Winged helix-like DNA-binding domain superfamily/Winged helix DNA-binding domain"/>
    <property type="match status" value="1"/>
</dbReference>
<evidence type="ECO:0000313" key="2">
    <source>
        <dbReference type="EMBL" id="RDJ08770.1"/>
    </source>
</evidence>
<dbReference type="SUPFAM" id="SSF46785">
    <property type="entry name" value="Winged helix' DNA-binding domain"/>
    <property type="match status" value="1"/>
</dbReference>
<organism evidence="2 3">
    <name type="scientific">Rhizobium grahamii</name>
    <dbReference type="NCBI Taxonomy" id="1120045"/>
    <lineage>
        <taxon>Bacteria</taxon>
        <taxon>Pseudomonadati</taxon>
        <taxon>Pseudomonadota</taxon>
        <taxon>Alphaproteobacteria</taxon>
        <taxon>Hyphomicrobiales</taxon>
        <taxon>Rhizobiaceae</taxon>
        <taxon>Rhizobium/Agrobacterium group</taxon>
        <taxon>Rhizobium</taxon>
    </lineage>
</organism>
<reference evidence="2 3" key="1">
    <citation type="submission" date="2017-03" db="EMBL/GenBank/DDBJ databases">
        <title>Genome analysis of Rhizobial strains effectives or ineffectives for nitrogen fixation isolated from bean seeds.</title>
        <authorList>
            <person name="Peralta H."/>
            <person name="Aguilar-Vera A."/>
            <person name="Mora Y."/>
            <person name="Vargas-Lagunas C."/>
            <person name="Girard L."/>
            <person name="Mora J."/>
        </authorList>
    </citation>
    <scope>NUCLEOTIDE SEQUENCE [LARGE SCALE GENOMIC DNA]</scope>
    <source>
        <strain evidence="2 3">CCGM3</strain>
    </source>
</reference>
<gene>
    <name evidence="2" type="ORF">B5K06_19625</name>
</gene>